<dbReference type="AlphaFoldDB" id="A0A1I2IGF2"/>
<dbReference type="SUPFAM" id="SSF51735">
    <property type="entry name" value="NAD(P)-binding Rossmann-fold domains"/>
    <property type="match status" value="1"/>
</dbReference>
<evidence type="ECO:0000259" key="2">
    <source>
        <dbReference type="Pfam" id="PF01370"/>
    </source>
</evidence>
<dbReference type="Proteomes" id="UP000199645">
    <property type="component" value="Unassembled WGS sequence"/>
</dbReference>
<gene>
    <name evidence="3" type="ORF">SAMN05421541_1107</name>
</gene>
<name>A0A1I2IGF2_9ACTN</name>
<dbReference type="InterPro" id="IPR036291">
    <property type="entry name" value="NAD(P)-bd_dom_sf"/>
</dbReference>
<protein>
    <submittedName>
        <fullName evidence="3">UDP-glucose 4-epimerase</fullName>
    </submittedName>
</protein>
<reference evidence="3 4" key="1">
    <citation type="submission" date="2016-10" db="EMBL/GenBank/DDBJ databases">
        <authorList>
            <person name="de Groot N.N."/>
        </authorList>
    </citation>
    <scope>NUCLEOTIDE SEQUENCE [LARGE SCALE GENOMIC DNA]</scope>
    <source>
        <strain evidence="3 4">DSM 43019</strain>
    </source>
</reference>
<feature type="domain" description="NAD-dependent epimerase/dehydratase" evidence="2">
    <location>
        <begin position="3"/>
        <end position="229"/>
    </location>
</feature>
<evidence type="ECO:0000313" key="4">
    <source>
        <dbReference type="Proteomes" id="UP000199645"/>
    </source>
</evidence>
<proteinExistence type="inferred from homology"/>
<dbReference type="Gene3D" id="3.40.50.720">
    <property type="entry name" value="NAD(P)-binding Rossmann-like Domain"/>
    <property type="match status" value="1"/>
</dbReference>
<dbReference type="Gene3D" id="3.90.25.10">
    <property type="entry name" value="UDP-galactose 4-epimerase, domain 1"/>
    <property type="match status" value="1"/>
</dbReference>
<dbReference type="InterPro" id="IPR001509">
    <property type="entry name" value="Epimerase_deHydtase"/>
</dbReference>
<evidence type="ECO:0000256" key="1">
    <source>
        <dbReference type="ARBA" id="ARBA00007637"/>
    </source>
</evidence>
<dbReference type="RefSeq" id="WP_093618527.1">
    <property type="nucleotide sequence ID" value="NZ_BOMT01000059.1"/>
</dbReference>
<accession>A0A1I2IGF2</accession>
<dbReference type="Pfam" id="PF01370">
    <property type="entry name" value="Epimerase"/>
    <property type="match status" value="1"/>
</dbReference>
<comment type="similarity">
    <text evidence="1">Belongs to the NAD(P)-dependent epimerase/dehydratase family.</text>
</comment>
<dbReference type="EMBL" id="FONV01000010">
    <property type="protein sequence ID" value="SFF41304.1"/>
    <property type="molecule type" value="Genomic_DNA"/>
</dbReference>
<keyword evidence="4" id="KW-1185">Reference proteome</keyword>
<evidence type="ECO:0000313" key="3">
    <source>
        <dbReference type="EMBL" id="SFF41304.1"/>
    </source>
</evidence>
<dbReference type="OrthoDB" id="9801785at2"/>
<dbReference type="STRING" id="35752.SAMN05421541_1107"/>
<sequence length="329" mass="35269">MRILVTGGAGFIGANLCGELLVRPGVESVTVLDDFSTGNISNVESLPVEVIRDTILHRDTVWDLVGRSDAVVHLAAQPSVPSSIMDPMWSHEVNVNGTVGILEACRKFQKPFVFASSSAVYGQTRKLPISEDDAAAPVSPYAANKLAAESYALAYASTYHFPVVAFRFFNVYGPLQSPDHPYAAVIPSFIDAALHGRPLIIHGDGSQTRDFTYVGSLVSVLADAALNGVSSPSPVNLAFGTRTTIVDLAKKIEFFLGRPIDIQFTRSRIGDVRDSQADNSRLRTLMPGAGDSALDFGLRATIDWFEAAGKRGGIVHQRTQPIAQVTAAV</sequence>
<dbReference type="PANTHER" id="PTHR43000">
    <property type="entry name" value="DTDP-D-GLUCOSE 4,6-DEHYDRATASE-RELATED"/>
    <property type="match status" value="1"/>
</dbReference>
<organism evidence="3 4">
    <name type="scientific">Actinoplanes philippinensis</name>
    <dbReference type="NCBI Taxonomy" id="35752"/>
    <lineage>
        <taxon>Bacteria</taxon>
        <taxon>Bacillati</taxon>
        <taxon>Actinomycetota</taxon>
        <taxon>Actinomycetes</taxon>
        <taxon>Micromonosporales</taxon>
        <taxon>Micromonosporaceae</taxon>
        <taxon>Actinoplanes</taxon>
    </lineage>
</organism>